<organism evidence="1">
    <name type="scientific">Mesocestoides corti</name>
    <name type="common">Flatworm</name>
    <dbReference type="NCBI Taxonomy" id="53468"/>
    <lineage>
        <taxon>Eukaryota</taxon>
        <taxon>Metazoa</taxon>
        <taxon>Spiralia</taxon>
        <taxon>Lophotrochozoa</taxon>
        <taxon>Platyhelminthes</taxon>
        <taxon>Cestoda</taxon>
        <taxon>Eucestoda</taxon>
        <taxon>Cyclophyllidea</taxon>
        <taxon>Mesocestoididae</taxon>
        <taxon>Mesocestoides</taxon>
    </lineage>
</organism>
<accession>A0A5K3EW29</accession>
<evidence type="ECO:0000313" key="1">
    <source>
        <dbReference type="WBParaSite" id="MCU_003554-RB"/>
    </source>
</evidence>
<dbReference type="AlphaFoldDB" id="A0A5K3EW29"/>
<protein>
    <submittedName>
        <fullName evidence="1">Dihydropteridine reductase</fullName>
    </submittedName>
</protein>
<dbReference type="WBParaSite" id="MCU_003554-RB">
    <property type="protein sequence ID" value="MCU_003554-RB"/>
    <property type="gene ID" value="MCU_003554"/>
</dbReference>
<name>A0A5K3EW29_MESCO</name>
<reference evidence="1" key="1">
    <citation type="submission" date="2019-11" db="UniProtKB">
        <authorList>
            <consortium name="WormBaseParasite"/>
        </authorList>
    </citation>
    <scope>IDENTIFICATION</scope>
</reference>
<sequence>EPWCEEYWYNGTGIIDQSQVRTTYQAPSIRVHHAGHAAQYILLLNPVLLRLTAFLSRMPLDRRETRD</sequence>
<proteinExistence type="predicted"/>